<dbReference type="Gene3D" id="1.10.10.10">
    <property type="entry name" value="Winged helix-like DNA-binding domain superfamily/Winged helix DNA-binding domain"/>
    <property type="match status" value="1"/>
</dbReference>
<dbReference type="InterPro" id="IPR036390">
    <property type="entry name" value="WH_DNA-bd_sf"/>
</dbReference>
<dbReference type="InterPro" id="IPR012349">
    <property type="entry name" value="Split_barrel_FMN-bd"/>
</dbReference>
<accession>A0A5P3A9G3</accession>
<dbReference type="InterPro" id="IPR036388">
    <property type="entry name" value="WH-like_DNA-bd_sf"/>
</dbReference>
<name>A0A5P3A9G3_9RHOB</name>
<proteinExistence type="inferred from homology"/>
<dbReference type="EMBL" id="CP031598">
    <property type="protein sequence ID" value="QEW25028.1"/>
    <property type="molecule type" value="Genomic_DNA"/>
</dbReference>
<dbReference type="OrthoDB" id="9792858at2"/>
<evidence type="ECO:0000313" key="4">
    <source>
        <dbReference type="EMBL" id="QEW25028.1"/>
    </source>
</evidence>
<dbReference type="SUPFAM" id="SSF50475">
    <property type="entry name" value="FMN-binding split barrel"/>
    <property type="match status" value="1"/>
</dbReference>
<evidence type="ECO:0000256" key="2">
    <source>
        <dbReference type="ARBA" id="ARBA00023002"/>
    </source>
</evidence>
<dbReference type="GO" id="GO:0042602">
    <property type="term" value="F:riboflavin reductase (NADPH) activity"/>
    <property type="evidence" value="ECO:0007669"/>
    <property type="project" value="TreeGrafter"/>
</dbReference>
<dbReference type="EC" id="1.5.1.42" evidence="4"/>
<evidence type="ECO:0000259" key="3">
    <source>
        <dbReference type="SMART" id="SM00903"/>
    </source>
</evidence>
<evidence type="ECO:0000256" key="1">
    <source>
        <dbReference type="ARBA" id="ARBA00008898"/>
    </source>
</evidence>
<dbReference type="SMART" id="SM00903">
    <property type="entry name" value="Flavin_Reduct"/>
    <property type="match status" value="1"/>
</dbReference>
<comment type="similarity">
    <text evidence="1">Belongs to the non-flavoprotein flavin reductase family.</text>
</comment>
<evidence type="ECO:0000313" key="5">
    <source>
        <dbReference type="Proteomes" id="UP000325785"/>
    </source>
</evidence>
<dbReference type="PANTHER" id="PTHR30466:SF11">
    <property type="entry name" value="FLAVIN-DEPENDENT MONOOXYGENASE, REDUCTASE SUBUNIT HSAB"/>
    <property type="match status" value="1"/>
</dbReference>
<dbReference type="Gene3D" id="2.30.110.10">
    <property type="entry name" value="Electron Transport, Fmn-binding Protein, Chain A"/>
    <property type="match status" value="1"/>
</dbReference>
<dbReference type="PANTHER" id="PTHR30466">
    <property type="entry name" value="FLAVIN REDUCTASE"/>
    <property type="match status" value="1"/>
</dbReference>
<feature type="domain" description="Flavin reductase like" evidence="3">
    <location>
        <begin position="21"/>
        <end position="163"/>
    </location>
</feature>
<dbReference type="SUPFAM" id="SSF46785">
    <property type="entry name" value="Winged helix' DNA-binding domain"/>
    <property type="match status" value="1"/>
</dbReference>
<organism evidence="4 5">
    <name type="scientific">Roseovarius indicus</name>
    <dbReference type="NCBI Taxonomy" id="540747"/>
    <lineage>
        <taxon>Bacteria</taxon>
        <taxon>Pseudomonadati</taxon>
        <taxon>Pseudomonadota</taxon>
        <taxon>Alphaproteobacteria</taxon>
        <taxon>Rhodobacterales</taxon>
        <taxon>Roseobacteraceae</taxon>
        <taxon>Roseovarius</taxon>
    </lineage>
</organism>
<dbReference type="RefSeq" id="WP_057820650.1">
    <property type="nucleotide sequence ID" value="NZ_CP031598.1"/>
</dbReference>
<dbReference type="GO" id="GO:0010181">
    <property type="term" value="F:FMN binding"/>
    <property type="evidence" value="ECO:0007669"/>
    <property type="project" value="InterPro"/>
</dbReference>
<dbReference type="Pfam" id="PF01613">
    <property type="entry name" value="Flavin_Reduct"/>
    <property type="match status" value="1"/>
</dbReference>
<dbReference type="AlphaFoldDB" id="A0A5P3A9G3"/>
<sequence>MTKPVEEGHPSDDLSGFRRSLGEFATGVTVITTCVDGVCYGMTSNSFASVSLEPPLVLWSVKYESQSFPAFRDCSHFAVNVLADDQVDLSQNFARSGPDKFDGLAYRDGAGKCPVLAGIAASFECSLSEIHPGGDHLILVGQVERYARYDRQPLLFAKGRYAIAADHPETRVATDAAPAATEVPEAPTLAQLLGRAYGTVAHRLEQSRKTAGLGLTLMQARLLKTVQTYPDSTLQDLLPEIFLDFNASQNILESLEALDLLAIDEAGRVRLTEAGEDRINAVVEHTRTNEQDLFKGVPKEDLAAMQRVLERVVGNRG</sequence>
<dbReference type="InterPro" id="IPR002563">
    <property type="entry name" value="Flavin_Rdtase-like_dom"/>
</dbReference>
<reference evidence="4 5" key="1">
    <citation type="submission" date="2018-08" db="EMBL/GenBank/DDBJ databases">
        <title>Genetic Globetrotter - A new plasmid hitch-hiking vast phylogenetic and geographic distances.</title>
        <authorList>
            <person name="Vollmers J."/>
            <person name="Petersen J."/>
        </authorList>
    </citation>
    <scope>NUCLEOTIDE SEQUENCE [LARGE SCALE GENOMIC DNA]</scope>
    <source>
        <strain evidence="4 5">DSM 26383</strain>
    </source>
</reference>
<dbReference type="GO" id="GO:0052874">
    <property type="term" value="F:FMN reductase (NADH) activity"/>
    <property type="evidence" value="ECO:0007669"/>
    <property type="project" value="UniProtKB-EC"/>
</dbReference>
<keyword evidence="2 4" id="KW-0560">Oxidoreductase</keyword>
<dbReference type="InterPro" id="IPR050268">
    <property type="entry name" value="NADH-dep_flavin_reductase"/>
</dbReference>
<gene>
    <name evidence="4" type="primary">ntaB_1</name>
    <name evidence="4" type="ORF">RIdsm_00812</name>
</gene>
<dbReference type="Proteomes" id="UP000325785">
    <property type="component" value="Chromosome"/>
</dbReference>
<protein>
    <submittedName>
        <fullName evidence="4">FMN reductase (NADH) NtaB</fullName>
        <ecNumber evidence="4">1.5.1.42</ecNumber>
    </submittedName>
</protein>
<dbReference type="KEGG" id="rid:RIdsm_00812"/>